<feature type="binding site" evidence="6">
    <location>
        <position position="597"/>
    </location>
    <ligand>
        <name>ATP</name>
        <dbReference type="ChEBI" id="CHEBI:30616"/>
    </ligand>
</feature>
<feature type="domain" description="Polyphosphate kinase N-terminal" evidence="9">
    <location>
        <begin position="15"/>
        <end position="120"/>
    </location>
</feature>
<keyword evidence="6" id="KW-0479">Metal-binding</keyword>
<dbReference type="InterPro" id="IPR025200">
    <property type="entry name" value="PPK_C_dom2"/>
</dbReference>
<dbReference type="GO" id="GO:0008976">
    <property type="term" value="F:polyphosphate kinase activity"/>
    <property type="evidence" value="ECO:0007669"/>
    <property type="project" value="UniProtKB-EC"/>
</dbReference>
<evidence type="ECO:0000259" key="9">
    <source>
        <dbReference type="Pfam" id="PF13089"/>
    </source>
</evidence>
<organism evidence="12 13">
    <name type="scientific">Lachnospira intestinalis</name>
    <dbReference type="NCBI Taxonomy" id="3133158"/>
    <lineage>
        <taxon>Bacteria</taxon>
        <taxon>Bacillati</taxon>
        <taxon>Bacillota</taxon>
        <taxon>Clostridia</taxon>
        <taxon>Lachnospirales</taxon>
        <taxon>Lachnospiraceae</taxon>
        <taxon>Lachnospira</taxon>
    </lineage>
</organism>
<dbReference type="Gene3D" id="3.30.1840.10">
    <property type="entry name" value="Polyphosphate kinase middle domain"/>
    <property type="match status" value="1"/>
</dbReference>
<dbReference type="NCBIfam" id="TIGR03705">
    <property type="entry name" value="poly_P_kin"/>
    <property type="match status" value="1"/>
</dbReference>
<dbReference type="Pfam" id="PF13090">
    <property type="entry name" value="PP_kinase_C"/>
    <property type="match status" value="1"/>
</dbReference>
<dbReference type="EC" id="2.7.4.1" evidence="6 7"/>
<feature type="domain" description="Polyphosphate kinase C-terminal" evidence="10">
    <location>
        <begin position="508"/>
        <end position="675"/>
    </location>
</feature>
<evidence type="ECO:0000259" key="10">
    <source>
        <dbReference type="Pfam" id="PF13090"/>
    </source>
</evidence>
<protein>
    <recommendedName>
        <fullName evidence="6 7">Polyphosphate kinase</fullName>
        <ecNumber evidence="6 7">2.7.4.1</ecNumber>
    </recommendedName>
    <alternativeName>
        <fullName evidence="6">ATP-polyphosphate phosphotransferase</fullName>
    </alternativeName>
    <alternativeName>
        <fullName evidence="6">Polyphosphoric acid kinase</fullName>
    </alternativeName>
</protein>
<keyword evidence="13" id="KW-1185">Reference proteome</keyword>
<comment type="function">
    <text evidence="6 7">Catalyzes the reversible transfer of the terminal phosphate of ATP to form a long-chain polyphosphate (polyP).</text>
</comment>
<keyword evidence="3 6" id="KW-0547">Nucleotide-binding</keyword>
<evidence type="ECO:0000256" key="1">
    <source>
        <dbReference type="ARBA" id="ARBA00022553"/>
    </source>
</evidence>
<dbReference type="PIRSF" id="PIRSF015589">
    <property type="entry name" value="PP_kinase"/>
    <property type="match status" value="1"/>
</dbReference>
<dbReference type="Pfam" id="PF17941">
    <property type="entry name" value="PP_kinase_C_1"/>
    <property type="match status" value="1"/>
</dbReference>
<proteinExistence type="inferred from homology"/>
<evidence type="ECO:0000256" key="4">
    <source>
        <dbReference type="ARBA" id="ARBA00022777"/>
    </source>
</evidence>
<feature type="binding site" evidence="6">
    <location>
        <position position="380"/>
    </location>
    <ligand>
        <name>Mg(2+)</name>
        <dbReference type="ChEBI" id="CHEBI:18420"/>
    </ligand>
</feature>
<comment type="caution">
    <text evidence="12">The sequence shown here is derived from an EMBL/GenBank/DDBJ whole genome shotgun (WGS) entry which is preliminary data.</text>
</comment>
<evidence type="ECO:0000259" key="11">
    <source>
        <dbReference type="Pfam" id="PF17941"/>
    </source>
</evidence>
<feature type="binding site" evidence="6">
    <location>
        <position position="473"/>
    </location>
    <ligand>
        <name>ATP</name>
        <dbReference type="ChEBI" id="CHEBI:30616"/>
    </ligand>
</feature>
<name>A0ABV1H4N3_9FIRM</name>
<evidence type="ECO:0000256" key="2">
    <source>
        <dbReference type="ARBA" id="ARBA00022679"/>
    </source>
</evidence>
<dbReference type="Gene3D" id="1.20.58.310">
    <property type="entry name" value="Polyphosphate kinase N-terminal domain"/>
    <property type="match status" value="1"/>
</dbReference>
<evidence type="ECO:0000259" key="8">
    <source>
        <dbReference type="Pfam" id="PF02503"/>
    </source>
</evidence>
<dbReference type="EMBL" id="JBBMFS010000004">
    <property type="protein sequence ID" value="MEQ2554631.1"/>
    <property type="molecule type" value="Genomic_DNA"/>
</dbReference>
<keyword evidence="4 6" id="KW-0418">Kinase</keyword>
<dbReference type="NCBIfam" id="NF003917">
    <property type="entry name" value="PRK05443.1-1"/>
    <property type="match status" value="1"/>
</dbReference>
<accession>A0ABV1H4N3</accession>
<evidence type="ECO:0000256" key="6">
    <source>
        <dbReference type="HAMAP-Rule" id="MF_00347"/>
    </source>
</evidence>
<dbReference type="Pfam" id="PF02503">
    <property type="entry name" value="PP_kinase"/>
    <property type="match status" value="1"/>
</dbReference>
<keyword evidence="6" id="KW-0460">Magnesium</keyword>
<dbReference type="SUPFAM" id="SSF143724">
    <property type="entry name" value="PHP14-like"/>
    <property type="match status" value="1"/>
</dbReference>
<dbReference type="CDD" id="cd09169">
    <property type="entry name" value="PLDc_PPK1_C2_unchar"/>
    <property type="match status" value="1"/>
</dbReference>
<dbReference type="InterPro" id="IPR024953">
    <property type="entry name" value="PP_kinase_middle"/>
</dbReference>
<evidence type="ECO:0000256" key="7">
    <source>
        <dbReference type="RuleBase" id="RU003800"/>
    </source>
</evidence>
<feature type="domain" description="Polyphosphate kinase middle" evidence="8">
    <location>
        <begin position="132"/>
        <end position="308"/>
    </location>
</feature>
<feature type="domain" description="Polyphosphate kinase C-terminal" evidence="11">
    <location>
        <begin position="337"/>
        <end position="498"/>
    </location>
</feature>
<dbReference type="InterPro" id="IPR036830">
    <property type="entry name" value="PP_kinase_middle_dom_sf"/>
</dbReference>
<comment type="catalytic activity">
    <reaction evidence="6 7">
        <text>[phosphate](n) + ATP = [phosphate](n+1) + ADP</text>
        <dbReference type="Rhea" id="RHEA:19573"/>
        <dbReference type="Rhea" id="RHEA-COMP:9859"/>
        <dbReference type="Rhea" id="RHEA-COMP:14280"/>
        <dbReference type="ChEBI" id="CHEBI:16838"/>
        <dbReference type="ChEBI" id="CHEBI:30616"/>
        <dbReference type="ChEBI" id="CHEBI:456216"/>
        <dbReference type="EC" id="2.7.4.1"/>
    </reaction>
</comment>
<dbReference type="PANTHER" id="PTHR30218:SF0">
    <property type="entry name" value="POLYPHOSPHATE KINASE"/>
    <property type="match status" value="1"/>
</dbReference>
<evidence type="ECO:0000256" key="5">
    <source>
        <dbReference type="ARBA" id="ARBA00022840"/>
    </source>
</evidence>
<dbReference type="InterPro" id="IPR041108">
    <property type="entry name" value="PP_kinase_C_1"/>
</dbReference>
<dbReference type="SUPFAM" id="SSF56024">
    <property type="entry name" value="Phospholipase D/nuclease"/>
    <property type="match status" value="2"/>
</dbReference>
<dbReference type="PANTHER" id="PTHR30218">
    <property type="entry name" value="POLYPHOSPHATE KINASE"/>
    <property type="match status" value="1"/>
</dbReference>
<comment type="cofactor">
    <cofactor evidence="6">
        <name>Mg(2+)</name>
        <dbReference type="ChEBI" id="CHEBI:18420"/>
    </cofactor>
</comment>
<keyword evidence="5 6" id="KW-0067">ATP-binding</keyword>
<keyword evidence="1 6" id="KW-0597">Phosphoprotein</keyword>
<dbReference type="Pfam" id="PF13089">
    <property type="entry name" value="PP_kinase_N"/>
    <property type="match status" value="1"/>
</dbReference>
<dbReference type="HAMAP" id="MF_00347">
    <property type="entry name" value="Polyphosphate_kinase"/>
    <property type="match status" value="1"/>
</dbReference>
<comment type="similarity">
    <text evidence="6 7">Belongs to the polyphosphate kinase 1 (PPK1) family.</text>
</comment>
<evidence type="ECO:0000313" key="13">
    <source>
        <dbReference type="Proteomes" id="UP001546774"/>
    </source>
</evidence>
<evidence type="ECO:0000313" key="12">
    <source>
        <dbReference type="EMBL" id="MEQ2554631.1"/>
    </source>
</evidence>
<evidence type="ECO:0000256" key="3">
    <source>
        <dbReference type="ARBA" id="ARBA00022741"/>
    </source>
</evidence>
<dbReference type="Gene3D" id="3.30.870.10">
    <property type="entry name" value="Endonuclease Chain A"/>
    <property type="match status" value="2"/>
</dbReference>
<keyword evidence="2 6" id="KW-0808">Transferase</keyword>
<feature type="binding site" evidence="6">
    <location>
        <position position="569"/>
    </location>
    <ligand>
        <name>ATP</name>
        <dbReference type="ChEBI" id="CHEBI:30616"/>
    </ligand>
</feature>
<feature type="binding site" evidence="6">
    <location>
        <position position="410"/>
    </location>
    <ligand>
        <name>Mg(2+)</name>
        <dbReference type="ChEBI" id="CHEBI:18420"/>
    </ligand>
</feature>
<sequence>MMDKAKGLHTHKPYYYNRELSWLKFNERVLDEAIDKEVPLCERLSFVSIFQSNLDEFFMVRVGTLTDQMIFSADARDNKTQMTAKEQLSEIFTSVGELLRKKDRAYLNLMSEIGEYGIELISFNDIEFADAVYLENYFKHSIMPLLSPQIVGKKQPFPFLRNKEIYAVALLKSKNNEKLGIVPCSSEVFKRLIPIPSDKNKYMLVEELILHFMPQIFSKYTIKSKSLIRIIRNADIDVDDAFYDEDLDYRNTMEKMIRERRKLCPVKMEYSRLLDEKVIVTLCKELKLNKDQIYYSEAPLSMSFISQIRDKLHGKKDLFYVRRVPQNSRYVRSSLSMMEQIEAGDILLSYPFESMQPFIRLLNEAGENEKVVSIKMTLYRVAKNSQIVEALINAAENGKEVVVLVELRARFDEENNIEWSRRLEDAGCRIIYGIDHIKVHSKLCLITYCDGTEVKHITQIGTGNYNEQTAKLYTDLSLMTANQDIAEEAAQVFNRLCMAQVMEETHHLLVAPKCLQNKVLDFIEEEICHADNNEPAYIGVKMNSLTDKTIIDKMVEASQHGVKIDLVVRGICCLIPGIEGYTENIRVISIVGRYLEHSRIYIFGTPERDKMFISSADFMTRNTVKRVEVATPIYDTAIKDRVRTMFGIMLHDTVKGRELCRDGNYYRREKPQEESEVISSQAYFSNEAYLAASKNV</sequence>
<dbReference type="InterPro" id="IPR003414">
    <property type="entry name" value="PP_kinase"/>
</dbReference>
<comment type="PTM">
    <text evidence="6 7">An intermediate of this reaction is the autophosphorylated ppk in which a phosphate is covalently linked to a histidine residue through a N-P bond.</text>
</comment>
<feature type="active site" description="Phosphohistidine intermediate" evidence="6">
    <location>
        <position position="440"/>
    </location>
</feature>
<dbReference type="SUPFAM" id="SSF140356">
    <property type="entry name" value="PPK N-terminal domain-like"/>
    <property type="match status" value="1"/>
</dbReference>
<reference evidence="12" key="1">
    <citation type="submission" date="2024-03" db="EMBL/GenBank/DDBJ databases">
        <title>Human intestinal bacterial collection.</title>
        <authorList>
            <person name="Pauvert C."/>
            <person name="Hitch T.C.A."/>
            <person name="Clavel T."/>
        </authorList>
    </citation>
    <scope>NUCLEOTIDE SEQUENCE [LARGE SCALE GENOMIC DNA]</scope>
    <source>
        <strain evidence="12">CLA-AA-H89B</strain>
    </source>
</reference>
<dbReference type="Proteomes" id="UP001546774">
    <property type="component" value="Unassembled WGS sequence"/>
</dbReference>
<gene>
    <name evidence="12" type="primary">ppk1</name>
    <name evidence="6" type="synonym">ppk</name>
    <name evidence="12" type="ORF">WMO37_06295</name>
</gene>
<feature type="binding site" evidence="6">
    <location>
        <position position="53"/>
    </location>
    <ligand>
        <name>ATP</name>
        <dbReference type="ChEBI" id="CHEBI:30616"/>
    </ligand>
</feature>
<dbReference type="InterPro" id="IPR036832">
    <property type="entry name" value="PPK_N_dom_sf"/>
</dbReference>
<dbReference type="NCBIfam" id="NF003921">
    <property type="entry name" value="PRK05443.2-2"/>
    <property type="match status" value="1"/>
</dbReference>
<dbReference type="InterPro" id="IPR025198">
    <property type="entry name" value="PPK_N_dom"/>
</dbReference>